<feature type="signal peptide" evidence="2">
    <location>
        <begin position="1"/>
        <end position="25"/>
    </location>
</feature>
<feature type="chain" id="PRO_5034824791" evidence="2">
    <location>
        <begin position="26"/>
        <end position="553"/>
    </location>
</feature>
<sequence>MSMKRWLFQFQAYLAILVLLFRSQEERLSWAPIATCLYGKSFFNTSGKFLQRQDLTYMEDNWSSPPIHAPRCPSEVLDAADSQRSDDLGHFRIRAPTISPGCSSPPPGVHHDVDHGQSGSESTSTSASSILSGELKPLALERPAAWFQLKDLRLLQSINAHMSGIIKERQPIATESRTIQPNANWCMSFVNLRKWHMSDGQLDSEVNRIQGSLKPLKRKFTEVDDTESSDSQRDTKRDSESVRWPARWETLFPKSEDFLLADQCSLPRLASRRARSDHDMQEDEDKGLVVRSHPKRSFFHLACPFYITSPDKYRQCLVDHDSRSIEDLIRHVRHAHQRPYEIPRSTLPRRAYCYLDKFLPSPFFEYMNMDMSSFIAWEKLIAKRRKKHLSLMELTSPEKDQLPRPSPEDFAMRGRLYSDDYFPNNWFRNDKIDEDEKYLEMHSISEESNEMDSARSFYFLPPKLEISKTHTLALSTTSLLHHDYFHQYLLAQEPFGSHDSYQKPLTIRVLHFITNCLSRVAIIRSQVAYRLFSGVAQDRTLHFRKMGILVVSL</sequence>
<comment type="caution">
    <text evidence="3">The sequence shown here is derived from an EMBL/GenBank/DDBJ whole genome shotgun (WGS) entry which is preliminary data.</text>
</comment>
<feature type="region of interest" description="Disordered" evidence="1">
    <location>
        <begin position="220"/>
        <end position="239"/>
    </location>
</feature>
<evidence type="ECO:0000256" key="1">
    <source>
        <dbReference type="SAM" id="MobiDB-lite"/>
    </source>
</evidence>
<evidence type="ECO:0000256" key="2">
    <source>
        <dbReference type="SAM" id="SignalP"/>
    </source>
</evidence>
<dbReference type="AlphaFoldDB" id="A0A8H4NC77"/>
<gene>
    <name evidence="3" type="ORF">F53441_14146</name>
</gene>
<proteinExistence type="predicted"/>
<feature type="region of interest" description="Disordered" evidence="1">
    <location>
        <begin position="98"/>
        <end position="127"/>
    </location>
</feature>
<evidence type="ECO:0000313" key="4">
    <source>
        <dbReference type="Proteomes" id="UP000605986"/>
    </source>
</evidence>
<dbReference type="Proteomes" id="UP000605986">
    <property type="component" value="Unassembled WGS sequence"/>
</dbReference>
<accession>A0A8H4NC77</accession>
<feature type="compositionally biased region" description="Basic and acidic residues" evidence="1">
    <location>
        <begin position="230"/>
        <end position="239"/>
    </location>
</feature>
<feature type="compositionally biased region" description="Low complexity" evidence="1">
    <location>
        <begin position="118"/>
        <end position="127"/>
    </location>
</feature>
<reference evidence="3" key="1">
    <citation type="submission" date="2020-01" db="EMBL/GenBank/DDBJ databases">
        <title>Identification and distribution of gene clusters putatively required for synthesis of sphingolipid metabolism inhibitors in phylogenetically diverse species of the filamentous fungus Fusarium.</title>
        <authorList>
            <person name="Kim H.-S."/>
            <person name="Busman M."/>
            <person name="Brown D.W."/>
            <person name="Divon H."/>
            <person name="Uhlig S."/>
            <person name="Proctor R.H."/>
        </authorList>
    </citation>
    <scope>NUCLEOTIDE SEQUENCE</scope>
    <source>
        <strain evidence="3">NRRL 53441</strain>
    </source>
</reference>
<protein>
    <submittedName>
        <fullName evidence="3">Telomerase-binding protein EST1A</fullName>
    </submittedName>
</protein>
<dbReference type="OrthoDB" id="5426913at2759"/>
<name>A0A8H4NC77_9HYPO</name>
<keyword evidence="2" id="KW-0732">Signal</keyword>
<dbReference type="EMBL" id="JAADJG010001078">
    <property type="protein sequence ID" value="KAF4426141.1"/>
    <property type="molecule type" value="Genomic_DNA"/>
</dbReference>
<organism evidence="3 4">
    <name type="scientific">Fusarium austroafricanum</name>
    <dbReference type="NCBI Taxonomy" id="2364996"/>
    <lineage>
        <taxon>Eukaryota</taxon>
        <taxon>Fungi</taxon>
        <taxon>Dikarya</taxon>
        <taxon>Ascomycota</taxon>
        <taxon>Pezizomycotina</taxon>
        <taxon>Sordariomycetes</taxon>
        <taxon>Hypocreomycetidae</taxon>
        <taxon>Hypocreales</taxon>
        <taxon>Nectriaceae</taxon>
        <taxon>Fusarium</taxon>
        <taxon>Fusarium concolor species complex</taxon>
    </lineage>
</organism>
<keyword evidence="4" id="KW-1185">Reference proteome</keyword>
<evidence type="ECO:0000313" key="3">
    <source>
        <dbReference type="EMBL" id="KAF4426141.1"/>
    </source>
</evidence>